<reference evidence="2 4" key="2">
    <citation type="journal article" date="2018" name="Emerg. Microbes Infect.">
        <title>Genomic analysis of oral Campylobacter concisus strains identified a potential bacterial molecular marker associated with active Crohn's disease.</title>
        <authorList>
            <person name="Liu F."/>
            <person name="Ma R."/>
            <person name="Tay C.Y.A."/>
            <person name="Octavia S."/>
            <person name="Lan R."/>
            <person name="Chung H.K.L."/>
            <person name="Riordan S.M."/>
            <person name="Grimm M.C."/>
            <person name="Leong R.W."/>
            <person name="Tanaka M.M."/>
            <person name="Connor S."/>
            <person name="Zhang L."/>
        </authorList>
    </citation>
    <scope>NUCLEOTIDE SEQUENCE [LARGE SCALE GENOMIC DNA]</scope>
    <source>
        <strain evidence="2 4">P10CDO-S2</strain>
    </source>
</reference>
<sequence>MLRQTIDGLYAKSLTFSSGSDEDALLPLLAGKVESYSVFGDGGTALASTPDPLNRKNVIVGAKTATGRISTMVTIPHVKQSYMFQNFLSDFTGKLDANYDTAVKCDYVTLKFDRL</sequence>
<reference evidence="1 3" key="1">
    <citation type="journal article" date="2017" name="Gene Rep">
        <title>The ribosomal RNA operon (rrn) of Campylobacter concisus supports molecular typing to genomospecies level.</title>
        <authorList>
            <person name="Huq M."/>
            <person name="Van T.T.H."/>
            <person name="Gurtler V."/>
            <person name="Elshagmani E."/>
            <person name="Allemailem K.S."/>
            <person name="Smooker P.M."/>
            <person name="Istivan T.S."/>
        </authorList>
    </citation>
    <scope>NUCLEOTIDE SEQUENCE [LARGE SCALE GENOMIC DNA]</scope>
    <source>
        <strain evidence="1 3">RCH 26</strain>
    </source>
</reference>
<evidence type="ECO:0000313" key="2">
    <source>
        <dbReference type="EMBL" id="QPH84966.1"/>
    </source>
</evidence>
<evidence type="ECO:0000313" key="4">
    <source>
        <dbReference type="Proteomes" id="UP000594630"/>
    </source>
</evidence>
<dbReference type="EMBL" id="LVWL01000010">
    <property type="protein sequence ID" value="ORI09470.1"/>
    <property type="molecule type" value="Genomic_DNA"/>
</dbReference>
<protein>
    <submittedName>
        <fullName evidence="1">Uncharacterized protein</fullName>
    </submittedName>
</protein>
<reference evidence="2" key="3">
    <citation type="submission" date="2020-02" db="EMBL/GenBank/DDBJ databases">
        <title>Analysis of Completed Campylobacter concisus Genomes Identified Genomospecies Features, Novel plasmids and Their Association with Severe Ulcerative Colitis.</title>
        <authorList>
            <person name="Zhang L."/>
        </authorList>
    </citation>
    <scope>NUCLEOTIDE SEQUENCE</scope>
    <source>
        <strain evidence="2">P10CDO-S2</strain>
    </source>
</reference>
<organism evidence="1 3">
    <name type="scientific">Campylobacter concisus</name>
    <dbReference type="NCBI Taxonomy" id="199"/>
    <lineage>
        <taxon>Bacteria</taxon>
        <taxon>Pseudomonadati</taxon>
        <taxon>Campylobacterota</taxon>
        <taxon>Epsilonproteobacteria</taxon>
        <taxon>Campylobacterales</taxon>
        <taxon>Campylobacteraceae</taxon>
        <taxon>Campylobacter</taxon>
    </lineage>
</organism>
<gene>
    <name evidence="1" type="ORF">A3835_09710</name>
    <name evidence="2" type="ORF">CVT06_07670</name>
</gene>
<proteinExistence type="predicted"/>
<name>A0A1X0U4T3_9BACT</name>
<evidence type="ECO:0000313" key="1">
    <source>
        <dbReference type="EMBL" id="ORI09470.1"/>
    </source>
</evidence>
<accession>A0A1X0U4T3</accession>
<dbReference type="Proteomes" id="UP000192671">
    <property type="component" value="Unassembled WGS sequence"/>
</dbReference>
<evidence type="ECO:0000313" key="3">
    <source>
        <dbReference type="Proteomes" id="UP000192671"/>
    </source>
</evidence>
<dbReference type="RefSeq" id="WP_085658459.1">
    <property type="nucleotide sequence ID" value="NZ_CABMKS010000011.1"/>
</dbReference>
<dbReference type="Proteomes" id="UP000594630">
    <property type="component" value="Chromosome"/>
</dbReference>
<dbReference type="EMBL" id="CP049274">
    <property type="protein sequence ID" value="QPH84966.1"/>
    <property type="molecule type" value="Genomic_DNA"/>
</dbReference>
<dbReference type="AlphaFoldDB" id="A0A1X0U4T3"/>